<evidence type="ECO:0000256" key="1">
    <source>
        <dbReference type="ARBA" id="ARBA00006484"/>
    </source>
</evidence>
<gene>
    <name evidence="4" type="ORF">LAH08_01631</name>
    <name evidence="5" type="ORF">MED15_01023</name>
</gene>
<dbReference type="Proteomes" id="UP000248966">
    <property type="component" value="Unassembled WGS sequence"/>
</dbReference>
<dbReference type="GO" id="GO:0016616">
    <property type="term" value="F:oxidoreductase activity, acting on the CH-OH group of donors, NAD or NADP as acceptor"/>
    <property type="evidence" value="ECO:0007669"/>
    <property type="project" value="UniProtKB-ARBA"/>
</dbReference>
<dbReference type="Gene3D" id="3.40.50.720">
    <property type="entry name" value="NAD(P)-binding Rossmann-like Domain"/>
    <property type="match status" value="1"/>
</dbReference>
<dbReference type="RefSeq" id="WP_112583138.1">
    <property type="nucleotide sequence ID" value="NZ_JBFAQI010000017.1"/>
</dbReference>
<dbReference type="SUPFAM" id="SSF51735">
    <property type="entry name" value="NAD(P)-binding Rossmann-fold domains"/>
    <property type="match status" value="1"/>
</dbReference>
<dbReference type="InterPro" id="IPR002347">
    <property type="entry name" value="SDR_fam"/>
</dbReference>
<dbReference type="FunFam" id="3.40.50.720:FF:000047">
    <property type="entry name" value="NADP-dependent L-serine/L-allo-threonine dehydrogenase"/>
    <property type="match status" value="1"/>
</dbReference>
<sequence length="256" mass="27490">MTDLPSAIVTGASSGFGRAVVERLVKTGRPVVALARRTERLTELADRLGHDLVHPLTVDVRDGDAVAHAFGDLPAPFSDVGVLVNNAGLSKGFGPIQDAELRHWREMVDTNVLGLLHCVRAALPVMLAAGRGHVVNIGSIAAVYPYLGGNVYGGTKAFVHQLSLNMRTDLEGSGIRVSCIAPGMARTEFALTRFDGDQERADALYDGSDPLTPQDIAEAVEWCISQPQRVNVSLIELMPTDQPFGLSFRPSQPKEQ</sequence>
<reference evidence="6 7" key="1">
    <citation type="submission" date="2018-03" db="EMBL/GenBank/DDBJ databases">
        <title>Defining the species Micromonospora saelicesensis and Micromonospora noduli under the framework of genomics.</title>
        <authorList>
            <person name="Riesco R."/>
            <person name="Trujillo M.E."/>
        </authorList>
    </citation>
    <scope>NUCLEOTIDE SEQUENCE [LARGE SCALE GENOMIC DNA]</scope>
    <source>
        <strain evidence="4 6">LAH08</strain>
        <strain evidence="5 7">MED15</strain>
    </source>
</reference>
<evidence type="ECO:0000313" key="6">
    <source>
        <dbReference type="Proteomes" id="UP000248966"/>
    </source>
</evidence>
<accession>A0A328NBM5</accession>
<dbReference type="Pfam" id="PF00106">
    <property type="entry name" value="adh_short"/>
    <property type="match status" value="1"/>
</dbReference>
<evidence type="ECO:0000313" key="7">
    <source>
        <dbReference type="Proteomes" id="UP000249045"/>
    </source>
</evidence>
<dbReference type="PANTHER" id="PTHR42901">
    <property type="entry name" value="ALCOHOL DEHYDROGENASE"/>
    <property type="match status" value="1"/>
</dbReference>
<dbReference type="PROSITE" id="PS00061">
    <property type="entry name" value="ADH_SHORT"/>
    <property type="match status" value="1"/>
</dbReference>
<evidence type="ECO:0000256" key="2">
    <source>
        <dbReference type="ARBA" id="ARBA00023002"/>
    </source>
</evidence>
<name>A0A328NBM5_9ACTN</name>
<dbReference type="Proteomes" id="UP000249045">
    <property type="component" value="Unassembled WGS sequence"/>
</dbReference>
<dbReference type="PRINTS" id="PR00080">
    <property type="entry name" value="SDRFAMILY"/>
</dbReference>
<dbReference type="InterPro" id="IPR020904">
    <property type="entry name" value="Sc_DH/Rdtase_CS"/>
</dbReference>
<dbReference type="PANTHER" id="PTHR42901:SF1">
    <property type="entry name" value="ALCOHOL DEHYDROGENASE"/>
    <property type="match status" value="1"/>
</dbReference>
<dbReference type="EMBL" id="PYAC01000001">
    <property type="protein sequence ID" value="RAO25260.1"/>
    <property type="molecule type" value="Genomic_DNA"/>
</dbReference>
<dbReference type="EMBL" id="PYAA01000008">
    <property type="protein sequence ID" value="RAO04283.1"/>
    <property type="molecule type" value="Genomic_DNA"/>
</dbReference>
<proteinExistence type="inferred from homology"/>
<dbReference type="AlphaFoldDB" id="A0A328NBM5"/>
<protein>
    <submittedName>
        <fullName evidence="4 5">Oxidoreductase</fullName>
    </submittedName>
</protein>
<evidence type="ECO:0000256" key="3">
    <source>
        <dbReference type="RuleBase" id="RU000363"/>
    </source>
</evidence>
<keyword evidence="7" id="KW-1185">Reference proteome</keyword>
<comment type="caution">
    <text evidence="4">The sequence shown here is derived from an EMBL/GenBank/DDBJ whole genome shotgun (WGS) entry which is preliminary data.</text>
</comment>
<evidence type="ECO:0000313" key="4">
    <source>
        <dbReference type="EMBL" id="RAO04283.1"/>
    </source>
</evidence>
<dbReference type="PRINTS" id="PR00081">
    <property type="entry name" value="GDHRDH"/>
</dbReference>
<keyword evidence="2" id="KW-0560">Oxidoreductase</keyword>
<organism evidence="4 6">
    <name type="scientific">Micromonospora noduli</name>
    <dbReference type="NCBI Taxonomy" id="709876"/>
    <lineage>
        <taxon>Bacteria</taxon>
        <taxon>Bacillati</taxon>
        <taxon>Actinomycetota</taxon>
        <taxon>Actinomycetes</taxon>
        <taxon>Micromonosporales</taxon>
        <taxon>Micromonosporaceae</taxon>
        <taxon>Micromonospora</taxon>
    </lineage>
</organism>
<evidence type="ECO:0000313" key="5">
    <source>
        <dbReference type="EMBL" id="RAO25260.1"/>
    </source>
</evidence>
<dbReference type="InterPro" id="IPR036291">
    <property type="entry name" value="NAD(P)-bd_dom_sf"/>
</dbReference>
<comment type="similarity">
    <text evidence="1 3">Belongs to the short-chain dehydrogenases/reductases (SDR) family.</text>
</comment>